<feature type="non-terminal residue" evidence="2">
    <location>
        <position position="68"/>
    </location>
</feature>
<proteinExistence type="predicted"/>
<evidence type="ECO:0000313" key="3">
    <source>
        <dbReference type="Proteomes" id="UP000824469"/>
    </source>
</evidence>
<comment type="caution">
    <text evidence="2">The sequence shown here is derived from an EMBL/GenBank/DDBJ whole genome shotgun (WGS) entry which is preliminary data.</text>
</comment>
<name>A0AA38G366_TAXCH</name>
<protein>
    <submittedName>
        <fullName evidence="2">Uncharacterized protein</fullName>
    </submittedName>
</protein>
<keyword evidence="3" id="KW-1185">Reference proteome</keyword>
<evidence type="ECO:0000313" key="2">
    <source>
        <dbReference type="EMBL" id="KAH9315446.1"/>
    </source>
</evidence>
<dbReference type="AlphaFoldDB" id="A0AA38G366"/>
<dbReference type="Proteomes" id="UP000824469">
    <property type="component" value="Unassembled WGS sequence"/>
</dbReference>
<feature type="compositionally biased region" description="Gly residues" evidence="1">
    <location>
        <begin position="1"/>
        <end position="37"/>
    </location>
</feature>
<dbReference type="EMBL" id="JAHRHJ020000005">
    <property type="protein sequence ID" value="KAH9315446.1"/>
    <property type="molecule type" value="Genomic_DNA"/>
</dbReference>
<reference evidence="2 3" key="1">
    <citation type="journal article" date="2021" name="Nat. Plants">
        <title>The Taxus genome provides insights into paclitaxel biosynthesis.</title>
        <authorList>
            <person name="Xiong X."/>
            <person name="Gou J."/>
            <person name="Liao Q."/>
            <person name="Li Y."/>
            <person name="Zhou Q."/>
            <person name="Bi G."/>
            <person name="Li C."/>
            <person name="Du R."/>
            <person name="Wang X."/>
            <person name="Sun T."/>
            <person name="Guo L."/>
            <person name="Liang H."/>
            <person name="Lu P."/>
            <person name="Wu Y."/>
            <person name="Zhang Z."/>
            <person name="Ro D.K."/>
            <person name="Shang Y."/>
            <person name="Huang S."/>
            <person name="Yan J."/>
        </authorList>
    </citation>
    <scope>NUCLEOTIDE SEQUENCE [LARGE SCALE GENOMIC DNA]</scope>
    <source>
        <strain evidence="2">Ta-2019</strain>
    </source>
</reference>
<organism evidence="2 3">
    <name type="scientific">Taxus chinensis</name>
    <name type="common">Chinese yew</name>
    <name type="synonym">Taxus wallichiana var. chinensis</name>
    <dbReference type="NCBI Taxonomy" id="29808"/>
    <lineage>
        <taxon>Eukaryota</taxon>
        <taxon>Viridiplantae</taxon>
        <taxon>Streptophyta</taxon>
        <taxon>Embryophyta</taxon>
        <taxon>Tracheophyta</taxon>
        <taxon>Spermatophyta</taxon>
        <taxon>Pinopsida</taxon>
        <taxon>Pinidae</taxon>
        <taxon>Conifers II</taxon>
        <taxon>Cupressales</taxon>
        <taxon>Taxaceae</taxon>
        <taxon>Taxus</taxon>
    </lineage>
</organism>
<sequence length="68" mass="6730">MSGSRRSGGPGGIGPGGSSGSSGGGNTKGNQGSGSEGQGPQPPPHAFFEMSLHLPNYMGIEDVLEHVH</sequence>
<gene>
    <name evidence="2" type="ORF">KI387_024073</name>
</gene>
<evidence type="ECO:0000256" key="1">
    <source>
        <dbReference type="SAM" id="MobiDB-lite"/>
    </source>
</evidence>
<accession>A0AA38G366</accession>
<feature type="region of interest" description="Disordered" evidence="1">
    <location>
        <begin position="1"/>
        <end position="48"/>
    </location>
</feature>